<protein>
    <submittedName>
        <fullName evidence="3">EamA-like transporter family protein</fullName>
    </submittedName>
</protein>
<evidence type="ECO:0000313" key="3">
    <source>
        <dbReference type="EMBL" id="SIS54942.1"/>
    </source>
</evidence>
<dbReference type="EMBL" id="FTOT01000001">
    <property type="protein sequence ID" value="SIS54942.1"/>
    <property type="molecule type" value="Genomic_DNA"/>
</dbReference>
<dbReference type="RefSeq" id="WP_076527733.1">
    <property type="nucleotide sequence ID" value="NZ_BMEH01000001.1"/>
</dbReference>
<sequence>MTLGVLLAVLGAAALHALWNALIRVGTSRIGAMVILSVMEIPIGLAVVVLRPLPPVDVVPWVLAAGVAHFGYKFFLAHAYEVGDLSRVYPIARGAAPMIAALAGLFLLADAVRPIEYLGIAVLGLGILTMARGVFTDGESRRLLPYALGSALATASYTLIDGMGARVSGDAIAYVGWIYVVDGILFAAGMVALRGRGVLGGGARAWATGGAASVASYGAYAISVWAMTVAPIALVAALRETSILFAVLIGWLVFGERMTPNKALAAALIVGGVVLTRL</sequence>
<dbReference type="GO" id="GO:0016020">
    <property type="term" value="C:membrane"/>
    <property type="evidence" value="ECO:0007669"/>
    <property type="project" value="InterPro"/>
</dbReference>
<feature type="transmembrane region" description="Helical" evidence="1">
    <location>
        <begin position="30"/>
        <end position="52"/>
    </location>
</feature>
<gene>
    <name evidence="3" type="ORF">SAMN05421774_101144</name>
</gene>
<feature type="transmembrane region" description="Helical" evidence="1">
    <location>
        <begin position="6"/>
        <end position="23"/>
    </location>
</feature>
<feature type="transmembrane region" description="Helical" evidence="1">
    <location>
        <begin position="58"/>
        <end position="76"/>
    </location>
</feature>
<evidence type="ECO:0000256" key="1">
    <source>
        <dbReference type="SAM" id="Phobius"/>
    </source>
</evidence>
<dbReference type="Gene3D" id="1.10.3730.20">
    <property type="match status" value="2"/>
</dbReference>
<evidence type="ECO:0000259" key="2">
    <source>
        <dbReference type="Pfam" id="PF00892"/>
    </source>
</evidence>
<dbReference type="OrthoDB" id="9783707at2"/>
<feature type="transmembrane region" description="Helical" evidence="1">
    <location>
        <begin position="143"/>
        <end position="160"/>
    </location>
</feature>
<feature type="transmembrane region" description="Helical" evidence="1">
    <location>
        <begin position="172"/>
        <end position="193"/>
    </location>
</feature>
<feature type="transmembrane region" description="Helical" evidence="1">
    <location>
        <begin position="115"/>
        <end position="131"/>
    </location>
</feature>
<dbReference type="Pfam" id="PF00892">
    <property type="entry name" value="EamA"/>
    <property type="match status" value="1"/>
</dbReference>
<keyword evidence="4" id="KW-1185">Reference proteome</keyword>
<feature type="transmembrane region" description="Helical" evidence="1">
    <location>
        <begin position="205"/>
        <end position="226"/>
    </location>
</feature>
<proteinExistence type="predicted"/>
<dbReference type="AlphaFoldDB" id="A0A1N7K034"/>
<feature type="transmembrane region" description="Helical" evidence="1">
    <location>
        <begin position="232"/>
        <end position="254"/>
    </location>
</feature>
<keyword evidence="1" id="KW-0812">Transmembrane</keyword>
<evidence type="ECO:0000313" key="4">
    <source>
        <dbReference type="Proteomes" id="UP000186141"/>
    </source>
</evidence>
<dbReference type="SUPFAM" id="SSF103481">
    <property type="entry name" value="Multidrug resistance efflux transporter EmrE"/>
    <property type="match status" value="2"/>
</dbReference>
<reference evidence="3 4" key="1">
    <citation type="submission" date="2017-01" db="EMBL/GenBank/DDBJ databases">
        <authorList>
            <person name="Mah S.A."/>
            <person name="Swanson W.J."/>
            <person name="Moy G.W."/>
            <person name="Vacquier V.D."/>
        </authorList>
    </citation>
    <scope>NUCLEOTIDE SEQUENCE [LARGE SCALE GENOMIC DNA]</scope>
    <source>
        <strain evidence="3 4">DSM 26375</strain>
    </source>
</reference>
<organism evidence="3 4">
    <name type="scientific">Gemmobacter megaterium</name>
    <dbReference type="NCBI Taxonomy" id="1086013"/>
    <lineage>
        <taxon>Bacteria</taxon>
        <taxon>Pseudomonadati</taxon>
        <taxon>Pseudomonadota</taxon>
        <taxon>Alphaproteobacteria</taxon>
        <taxon>Rhodobacterales</taxon>
        <taxon>Paracoccaceae</taxon>
        <taxon>Gemmobacter</taxon>
    </lineage>
</organism>
<feature type="transmembrane region" description="Helical" evidence="1">
    <location>
        <begin position="88"/>
        <end position="109"/>
    </location>
</feature>
<dbReference type="STRING" id="1086013.SAMN05421774_101144"/>
<accession>A0A1N7K034</accession>
<dbReference type="InterPro" id="IPR037185">
    <property type="entry name" value="EmrE-like"/>
</dbReference>
<feature type="domain" description="EamA" evidence="2">
    <location>
        <begin position="146"/>
        <end position="276"/>
    </location>
</feature>
<dbReference type="Proteomes" id="UP000186141">
    <property type="component" value="Unassembled WGS sequence"/>
</dbReference>
<name>A0A1N7K034_9RHOB</name>
<dbReference type="InterPro" id="IPR000620">
    <property type="entry name" value="EamA_dom"/>
</dbReference>
<keyword evidence="1" id="KW-1133">Transmembrane helix</keyword>
<keyword evidence="1" id="KW-0472">Membrane</keyword>